<dbReference type="Pfam" id="PF13432">
    <property type="entry name" value="TPR_16"/>
    <property type="match status" value="1"/>
</dbReference>
<evidence type="ECO:0000313" key="4">
    <source>
        <dbReference type="Proteomes" id="UP000198723"/>
    </source>
</evidence>
<dbReference type="Gene3D" id="3.30.70.1230">
    <property type="entry name" value="Nucleotide cyclase"/>
    <property type="match status" value="1"/>
</dbReference>
<dbReference type="PANTHER" id="PTHR43081">
    <property type="entry name" value="ADENYLATE CYCLASE, TERMINAL-DIFFERENTIATION SPECIFIC-RELATED"/>
    <property type="match status" value="1"/>
</dbReference>
<proteinExistence type="predicted"/>
<dbReference type="InterPro" id="IPR001054">
    <property type="entry name" value="A/G_cyclase"/>
</dbReference>
<dbReference type="AlphaFoldDB" id="A0A1C3Y1T9"/>
<keyword evidence="1" id="KW-0802">TPR repeat</keyword>
<dbReference type="InterPro" id="IPR029787">
    <property type="entry name" value="Nucleotide_cyclase"/>
</dbReference>
<dbReference type="SUPFAM" id="SSF55073">
    <property type="entry name" value="Nucleotide cyclase"/>
    <property type="match status" value="1"/>
</dbReference>
<dbReference type="InterPro" id="IPR050697">
    <property type="entry name" value="Adenylyl/Guanylyl_Cyclase_3/4"/>
</dbReference>
<dbReference type="PROSITE" id="PS50005">
    <property type="entry name" value="TPR"/>
    <property type="match status" value="1"/>
</dbReference>
<dbReference type="PROSITE" id="PS50125">
    <property type="entry name" value="GUANYLATE_CYCLASE_2"/>
    <property type="match status" value="1"/>
</dbReference>
<dbReference type="STRING" id="1138170.GA0061105_104282"/>
<accession>A0A1C3Y1T9</accession>
<dbReference type="Pfam" id="PF00211">
    <property type="entry name" value="Guanylate_cyc"/>
    <property type="match status" value="1"/>
</dbReference>
<dbReference type="InterPro" id="IPR011990">
    <property type="entry name" value="TPR-like_helical_dom_sf"/>
</dbReference>
<dbReference type="Gene3D" id="1.25.40.10">
    <property type="entry name" value="Tetratricopeptide repeat domain"/>
    <property type="match status" value="1"/>
</dbReference>
<sequence length="633" mass="69090">MERKLSAIMAGDIVGYSRHMAEDEAGTYSELRSVLDELIAPTILKHRGRTFKSAGDGFLAAFPSVNEALDAAIEIQRGFADRTFNLRIGINLGDVIEDNGDVFGDGVNVASRLESMAEPGSIFVSAAVVRSAERERAKLFYRIGRRQAKNIPEPLDVYAVRLTASVALWQRLPRPRQMLRRAAPYAAAIVVIGGAAALADVPPFRGISREISNGVALLSGIASVDVRPSVAVLPFDNMSDKADEGYFADGLTEDIITELARNPELQVIARNSTFALRGRPADVREIGDRLGAGYIVEGSARRAGDKLRVVAQLIDSRSGAHIWSRSYDRGVDDVFAVQTELTSEIVAHLVSYVRVSEIENAARRPTENLQAYDLVLRGRDRYRHGSKDKDAFLASRTLFQRALELDPSYAAARAHLGMTYILDKVQSVSGLATDADLETGLSEARQAIRLDPNLASGYQALSFGLAAKGDYPGARRAAQQAVELNPNDPDSLMALAKAQVRFGEYANAVANAERARRLHPMAPEYYIYVHGQALYAAGRLDDADKVLDECLIRAPQAEDCLLIKTAVLTGQAKLADAQDMMARLVKANPELSLAKEREYRRFGDSDLMEKFLADLARARAPETATALKTMQPA</sequence>
<dbReference type="CDD" id="cd07302">
    <property type="entry name" value="CHD"/>
    <property type="match status" value="1"/>
</dbReference>
<protein>
    <submittedName>
        <fullName evidence="3">Adenylate cyclase</fullName>
    </submittedName>
</protein>
<reference evidence="3 4" key="1">
    <citation type="submission" date="2016-08" db="EMBL/GenBank/DDBJ databases">
        <authorList>
            <person name="Seilhamer J.J."/>
        </authorList>
    </citation>
    <scope>NUCLEOTIDE SEQUENCE [LARGE SCALE GENOMIC DNA]</scope>
    <source>
        <strain evidence="3 4">HBR26</strain>
    </source>
</reference>
<dbReference type="Gene3D" id="3.40.50.10070">
    <property type="entry name" value="TolB, N-terminal domain"/>
    <property type="match status" value="1"/>
</dbReference>
<organism evidence="3 4">
    <name type="scientific">Rhizobium aethiopicum</name>
    <dbReference type="NCBI Taxonomy" id="1138170"/>
    <lineage>
        <taxon>Bacteria</taxon>
        <taxon>Pseudomonadati</taxon>
        <taxon>Pseudomonadota</taxon>
        <taxon>Alphaproteobacteria</taxon>
        <taxon>Hyphomicrobiales</taxon>
        <taxon>Rhizobiaceae</taxon>
        <taxon>Rhizobium/Agrobacterium group</taxon>
        <taxon>Rhizobium</taxon>
    </lineage>
</organism>
<gene>
    <name evidence="3" type="ORF">GA0061105_104282</name>
</gene>
<dbReference type="GO" id="GO:0004016">
    <property type="term" value="F:adenylate cyclase activity"/>
    <property type="evidence" value="ECO:0007669"/>
    <property type="project" value="UniProtKB-ARBA"/>
</dbReference>
<evidence type="ECO:0000256" key="1">
    <source>
        <dbReference type="PROSITE-ProRule" id="PRU00339"/>
    </source>
</evidence>
<dbReference type="InterPro" id="IPR019734">
    <property type="entry name" value="TPR_rpt"/>
</dbReference>
<feature type="domain" description="Guanylate cyclase" evidence="2">
    <location>
        <begin position="7"/>
        <end position="114"/>
    </location>
</feature>
<name>A0A1C3Y1T9_9HYPH</name>
<feature type="repeat" description="TPR" evidence="1">
    <location>
        <begin position="455"/>
        <end position="488"/>
    </location>
</feature>
<dbReference type="PANTHER" id="PTHR43081:SF19">
    <property type="entry name" value="PH-SENSITIVE ADENYLATE CYCLASE RV1264"/>
    <property type="match status" value="1"/>
</dbReference>
<dbReference type="GO" id="GO:0035556">
    <property type="term" value="P:intracellular signal transduction"/>
    <property type="evidence" value="ECO:0007669"/>
    <property type="project" value="InterPro"/>
</dbReference>
<dbReference type="SUPFAM" id="SSF48452">
    <property type="entry name" value="TPR-like"/>
    <property type="match status" value="1"/>
</dbReference>
<evidence type="ECO:0000259" key="2">
    <source>
        <dbReference type="PROSITE" id="PS50125"/>
    </source>
</evidence>
<dbReference type="RefSeq" id="WP_092750194.1">
    <property type="nucleotide sequence ID" value="NZ_FMAJ01000004.1"/>
</dbReference>
<evidence type="ECO:0000313" key="3">
    <source>
        <dbReference type="EMBL" id="SCB58356.1"/>
    </source>
</evidence>
<dbReference type="Proteomes" id="UP000198723">
    <property type="component" value="Unassembled WGS sequence"/>
</dbReference>
<dbReference type="GO" id="GO:0006171">
    <property type="term" value="P:cAMP biosynthetic process"/>
    <property type="evidence" value="ECO:0007669"/>
    <property type="project" value="TreeGrafter"/>
</dbReference>
<dbReference type="EMBL" id="FMAJ01000004">
    <property type="protein sequence ID" value="SCB58356.1"/>
    <property type="molecule type" value="Genomic_DNA"/>
</dbReference>